<protein>
    <submittedName>
        <fullName evidence="2">Uncharacterized protein</fullName>
    </submittedName>
</protein>
<evidence type="ECO:0000313" key="3">
    <source>
        <dbReference type="Proteomes" id="UP000297245"/>
    </source>
</evidence>
<dbReference type="AlphaFoldDB" id="A0A4S8LGD7"/>
<evidence type="ECO:0000256" key="1">
    <source>
        <dbReference type="SAM" id="MobiDB-lite"/>
    </source>
</evidence>
<accession>A0A4S8LGD7</accession>
<dbReference type="OrthoDB" id="2985813at2759"/>
<organism evidence="2 3">
    <name type="scientific">Dendrothele bispora (strain CBS 962.96)</name>
    <dbReference type="NCBI Taxonomy" id="1314807"/>
    <lineage>
        <taxon>Eukaryota</taxon>
        <taxon>Fungi</taxon>
        <taxon>Dikarya</taxon>
        <taxon>Basidiomycota</taxon>
        <taxon>Agaricomycotina</taxon>
        <taxon>Agaricomycetes</taxon>
        <taxon>Agaricomycetidae</taxon>
        <taxon>Agaricales</taxon>
        <taxon>Agaricales incertae sedis</taxon>
        <taxon>Dendrothele</taxon>
    </lineage>
</organism>
<name>A0A4S8LGD7_DENBC</name>
<gene>
    <name evidence="2" type="ORF">K435DRAFT_866599</name>
</gene>
<dbReference type="EMBL" id="ML179421">
    <property type="protein sequence ID" value="THU88136.1"/>
    <property type="molecule type" value="Genomic_DNA"/>
</dbReference>
<evidence type="ECO:0000313" key="2">
    <source>
        <dbReference type="EMBL" id="THU88136.1"/>
    </source>
</evidence>
<reference evidence="2 3" key="1">
    <citation type="journal article" date="2019" name="Nat. Ecol. Evol.">
        <title>Megaphylogeny resolves global patterns of mushroom evolution.</title>
        <authorList>
            <person name="Varga T."/>
            <person name="Krizsan K."/>
            <person name="Foldi C."/>
            <person name="Dima B."/>
            <person name="Sanchez-Garcia M."/>
            <person name="Sanchez-Ramirez S."/>
            <person name="Szollosi G.J."/>
            <person name="Szarkandi J.G."/>
            <person name="Papp V."/>
            <person name="Albert L."/>
            <person name="Andreopoulos W."/>
            <person name="Angelini C."/>
            <person name="Antonin V."/>
            <person name="Barry K.W."/>
            <person name="Bougher N.L."/>
            <person name="Buchanan P."/>
            <person name="Buyck B."/>
            <person name="Bense V."/>
            <person name="Catcheside P."/>
            <person name="Chovatia M."/>
            <person name="Cooper J."/>
            <person name="Damon W."/>
            <person name="Desjardin D."/>
            <person name="Finy P."/>
            <person name="Geml J."/>
            <person name="Haridas S."/>
            <person name="Hughes K."/>
            <person name="Justo A."/>
            <person name="Karasinski D."/>
            <person name="Kautmanova I."/>
            <person name="Kiss B."/>
            <person name="Kocsube S."/>
            <person name="Kotiranta H."/>
            <person name="LaButti K.M."/>
            <person name="Lechner B.E."/>
            <person name="Liimatainen K."/>
            <person name="Lipzen A."/>
            <person name="Lukacs Z."/>
            <person name="Mihaltcheva S."/>
            <person name="Morgado L.N."/>
            <person name="Niskanen T."/>
            <person name="Noordeloos M.E."/>
            <person name="Ohm R.A."/>
            <person name="Ortiz-Santana B."/>
            <person name="Ovrebo C."/>
            <person name="Racz N."/>
            <person name="Riley R."/>
            <person name="Savchenko A."/>
            <person name="Shiryaev A."/>
            <person name="Soop K."/>
            <person name="Spirin V."/>
            <person name="Szebenyi C."/>
            <person name="Tomsovsky M."/>
            <person name="Tulloss R.E."/>
            <person name="Uehling J."/>
            <person name="Grigoriev I.V."/>
            <person name="Vagvolgyi C."/>
            <person name="Papp T."/>
            <person name="Martin F.M."/>
            <person name="Miettinen O."/>
            <person name="Hibbett D.S."/>
            <person name="Nagy L.G."/>
        </authorList>
    </citation>
    <scope>NUCLEOTIDE SEQUENCE [LARGE SCALE GENOMIC DNA]</scope>
    <source>
        <strain evidence="2 3">CBS 962.96</strain>
    </source>
</reference>
<feature type="region of interest" description="Disordered" evidence="1">
    <location>
        <begin position="233"/>
        <end position="255"/>
    </location>
</feature>
<keyword evidence="3" id="KW-1185">Reference proteome</keyword>
<proteinExistence type="predicted"/>
<feature type="region of interest" description="Disordered" evidence="1">
    <location>
        <begin position="53"/>
        <end position="74"/>
    </location>
</feature>
<feature type="compositionally biased region" description="Low complexity" evidence="1">
    <location>
        <begin position="53"/>
        <end position="63"/>
    </location>
</feature>
<sequence>MIRKGLLTCSWNTRRFTSSQKIVMVRSLFTVLLVQGLFLLHIPTVLALPNPDSSFSSSSSSSPSPTPTPTPTPTVHTIAFYMPSPFPETIFSMLYTQTNIGTVSPISTDRSAGPDYTMYVEERVVNVPFRDKASTRSRGHSNIQWRLLALWNTSDDSLIYFHKDCELTGSNDIIQLSPSSSDEIGLSCDRRELGDCGWKGNQFLDPLAVYTLTVTQDPQSILPRFSDVVKESSMTSENSMTAEATRTSSNGSIGSFGDTGANTRSNYVRAALLMDLLWALLIIFSELEV</sequence>
<dbReference type="Proteomes" id="UP000297245">
    <property type="component" value="Unassembled WGS sequence"/>
</dbReference>
<feature type="compositionally biased region" description="Polar residues" evidence="1">
    <location>
        <begin position="233"/>
        <end position="253"/>
    </location>
</feature>